<reference evidence="1" key="1">
    <citation type="submission" date="2014-11" db="EMBL/GenBank/DDBJ databases">
        <authorList>
            <person name="Amaro Gonzalez C."/>
        </authorList>
    </citation>
    <scope>NUCLEOTIDE SEQUENCE</scope>
</reference>
<evidence type="ECO:0000313" key="1">
    <source>
        <dbReference type="EMBL" id="JAH85195.1"/>
    </source>
</evidence>
<dbReference type="AlphaFoldDB" id="A0A0E9W6H1"/>
<protein>
    <submittedName>
        <fullName evidence="1">Uncharacterized protein</fullName>
    </submittedName>
</protein>
<reference evidence="1" key="2">
    <citation type="journal article" date="2015" name="Fish Shellfish Immunol.">
        <title>Early steps in the European eel (Anguilla anguilla)-Vibrio vulnificus interaction in the gills: Role of the RtxA13 toxin.</title>
        <authorList>
            <person name="Callol A."/>
            <person name="Pajuelo D."/>
            <person name="Ebbesson L."/>
            <person name="Teles M."/>
            <person name="MacKenzie S."/>
            <person name="Amaro C."/>
        </authorList>
    </citation>
    <scope>NUCLEOTIDE SEQUENCE</scope>
</reference>
<proteinExistence type="predicted"/>
<sequence length="35" mass="4008">MLSYSCLNLTQEQMAKQANSLRTHFYLACKVPTCL</sequence>
<dbReference type="EMBL" id="GBXM01023382">
    <property type="protein sequence ID" value="JAH85195.1"/>
    <property type="molecule type" value="Transcribed_RNA"/>
</dbReference>
<organism evidence="1">
    <name type="scientific">Anguilla anguilla</name>
    <name type="common">European freshwater eel</name>
    <name type="synonym">Muraena anguilla</name>
    <dbReference type="NCBI Taxonomy" id="7936"/>
    <lineage>
        <taxon>Eukaryota</taxon>
        <taxon>Metazoa</taxon>
        <taxon>Chordata</taxon>
        <taxon>Craniata</taxon>
        <taxon>Vertebrata</taxon>
        <taxon>Euteleostomi</taxon>
        <taxon>Actinopterygii</taxon>
        <taxon>Neopterygii</taxon>
        <taxon>Teleostei</taxon>
        <taxon>Anguilliformes</taxon>
        <taxon>Anguillidae</taxon>
        <taxon>Anguilla</taxon>
    </lineage>
</organism>
<accession>A0A0E9W6H1</accession>
<name>A0A0E9W6H1_ANGAN</name>